<evidence type="ECO:0000256" key="7">
    <source>
        <dbReference type="ARBA" id="ARBA00022490"/>
    </source>
</evidence>
<feature type="region of interest" description="Disordered" evidence="17">
    <location>
        <begin position="1"/>
        <end position="26"/>
    </location>
</feature>
<sequence length="877" mass="100206">MSGDTSTLSWRSMSLTSQSDSSDLSPTAGVHRDVLSQVKIIKVCFLSNSPNLGKNFKLIRCEEGWTVKNLISTVLSSGCVGPEIKYTQCYGLLLKHLKSSEIHWLHPDLTVAELTHRYEQQHLEAEWRYDLRIRYIPSDFMKKFQDDRTTMLYFYQQVRSDYMQQYASKVSDGMALQLGCLEIRRFCKDMNPNGLEKKSNFEFLEKEIGLDLFFPKELIDSMKPKQLRRMIQQTFQGYSALNQDQCMAKFFTTLSQCWCFTQESFACQLVPICLAKFSQVRSISCTAESDGRALLKAHIEGAKQPLSVNTSSLAVAENLADLIDGYCRLEGAERSLIVSPNKGKSNFSQPVPLFLCAERHKISKEDFVVGRILGEGFFGEVHDGVYKSPVNLMKNLDHPHIVRLIGVIEADPVWIVMELYEHGELGNYLIENQYSLSTATLVLYCLQICKALAYLEGLNMVHRDIAVRNILVASPECVKLGDFGLSRYVDDQEYYKASVSRLPIKWMAPESINFRRFTTASDVWMFAVCVWEIFSMAQQPFFWLENGQVITQLEAGVRLHKPQLCPPIIYSLLTRCWAYEPSGRPSFGQLACSLSDVHRMEVELEKDERRNKPRSNSIAFDPNHTEPPPKVPKVAQDLHSTAHTYIFVALQRILKVKYTRVSVPPKDSIPAWEKERVEETLERQRREMMMDKKWLEQEEKHLVRDHTHKHTHNAARFEPQEFSSPPQKPPMPAAQPRPTAELDRSGDQVYTSVMAMVKQVVQLKNDVNTLPASEYPNAVKVGLCYLYTFFYLLLSIEGTKKLLNKDLAELINKMRLAQQNSITSLKEECQKQMLAAAHTLALDSKNLLDAVDQARVRANLAKPKHDSEDEEDSGEDT</sequence>
<keyword evidence="16" id="KW-0966">Cell projection</keyword>
<dbReference type="SMART" id="SM00295">
    <property type="entry name" value="B41"/>
    <property type="match status" value="1"/>
</dbReference>
<dbReference type="Pfam" id="PF07714">
    <property type="entry name" value="PK_Tyr_Ser-Thr"/>
    <property type="match status" value="1"/>
</dbReference>
<dbReference type="SUPFAM" id="SSF56112">
    <property type="entry name" value="Protein kinase-like (PK-like)"/>
    <property type="match status" value="1"/>
</dbReference>
<dbReference type="GO" id="GO:0005925">
    <property type="term" value="C:focal adhesion"/>
    <property type="evidence" value="ECO:0007669"/>
    <property type="project" value="UniProtKB-SubCell"/>
</dbReference>
<dbReference type="GO" id="GO:0042995">
    <property type="term" value="C:cell projection"/>
    <property type="evidence" value="ECO:0007669"/>
    <property type="project" value="UniProtKB-SubCell"/>
</dbReference>
<dbReference type="InterPro" id="IPR029071">
    <property type="entry name" value="Ubiquitin-like_domsf"/>
</dbReference>
<dbReference type="Pfam" id="PF18038">
    <property type="entry name" value="FERM_N_2"/>
    <property type="match status" value="1"/>
</dbReference>
<evidence type="ECO:0000256" key="14">
    <source>
        <dbReference type="ARBA" id="ARBA00023136"/>
    </source>
</evidence>
<proteinExistence type="predicted"/>
<dbReference type="GO" id="GO:0030182">
    <property type="term" value="P:neuron differentiation"/>
    <property type="evidence" value="ECO:0007669"/>
    <property type="project" value="UniProtKB-ARBA"/>
</dbReference>
<comment type="subcellular location">
    <subcellularLocation>
        <location evidence="1">Cell junction</location>
        <location evidence="1">Focal adhesion</location>
    </subcellularLocation>
    <subcellularLocation>
        <location evidence="3">Cell membrane</location>
        <topology evidence="3">Peripheral membrane protein</topology>
        <orientation evidence="3">Cytoplasmic side</orientation>
    </subcellularLocation>
    <subcellularLocation>
        <location evidence="2">Cell projection</location>
    </subcellularLocation>
    <subcellularLocation>
        <location evidence="4">Cytoplasm</location>
    </subcellularLocation>
</comment>
<dbReference type="GeneTree" id="ENSGT00940000157269"/>
<dbReference type="FunFam" id="1.20.80.10:FF:000004">
    <property type="entry name" value="Protein-tyrosine kinase 2-beta isoform 1"/>
    <property type="match status" value="1"/>
</dbReference>
<evidence type="ECO:0000256" key="1">
    <source>
        <dbReference type="ARBA" id="ARBA00004246"/>
    </source>
</evidence>
<dbReference type="InterPro" id="IPR000299">
    <property type="entry name" value="FERM_domain"/>
</dbReference>
<dbReference type="Pfam" id="PF21477">
    <property type="entry name" value="FERM_C_FAK1"/>
    <property type="match status" value="1"/>
</dbReference>
<dbReference type="GO" id="GO:0004715">
    <property type="term" value="F:non-membrane spanning protein tyrosine kinase activity"/>
    <property type="evidence" value="ECO:0007669"/>
    <property type="project" value="UniProtKB-EC"/>
</dbReference>
<evidence type="ECO:0000256" key="4">
    <source>
        <dbReference type="ARBA" id="ARBA00004496"/>
    </source>
</evidence>
<dbReference type="SUPFAM" id="SSF68993">
    <property type="entry name" value="FAT domain of focal adhesion kinase"/>
    <property type="match status" value="1"/>
</dbReference>
<dbReference type="EC" id="2.7.10.2" evidence="5"/>
<dbReference type="GO" id="GO:0007172">
    <property type="term" value="P:signal complex assembly"/>
    <property type="evidence" value="ECO:0007669"/>
    <property type="project" value="InterPro"/>
</dbReference>
<dbReference type="InterPro" id="IPR049385">
    <property type="entry name" value="FAK1-like_FERM_C"/>
</dbReference>
<evidence type="ECO:0000256" key="9">
    <source>
        <dbReference type="ARBA" id="ARBA00022679"/>
    </source>
</evidence>
<evidence type="ECO:0000256" key="10">
    <source>
        <dbReference type="ARBA" id="ARBA00022741"/>
    </source>
</evidence>
<dbReference type="SUPFAM" id="SSF47031">
    <property type="entry name" value="Second domain of FERM"/>
    <property type="match status" value="1"/>
</dbReference>
<dbReference type="PRINTS" id="PR00109">
    <property type="entry name" value="TYRKINASE"/>
</dbReference>
<dbReference type="InterPro" id="IPR001245">
    <property type="entry name" value="Ser-Thr/Tyr_kinase_cat_dom"/>
</dbReference>
<dbReference type="Ensembl" id="ENSACLT00000088048.1">
    <property type="protein sequence ID" value="ENSACLP00000064488.1"/>
    <property type="gene ID" value="ENSACLG00000001793.2"/>
</dbReference>
<dbReference type="InterPro" id="IPR000719">
    <property type="entry name" value="Prot_kinase_dom"/>
</dbReference>
<reference evidence="20 21" key="1">
    <citation type="submission" date="2018-05" db="EMBL/GenBank/DDBJ databases">
        <authorList>
            <person name="Datahose"/>
        </authorList>
    </citation>
    <scope>NUCLEOTIDE SEQUENCE</scope>
</reference>
<keyword evidence="6" id="KW-1003">Cell membrane</keyword>
<reference evidence="20" key="3">
    <citation type="submission" date="2025-08" db="UniProtKB">
        <authorList>
            <consortium name="Ensembl"/>
        </authorList>
    </citation>
    <scope>IDENTIFICATION</scope>
</reference>
<dbReference type="Proteomes" id="UP000265100">
    <property type="component" value="Chromosome 23"/>
</dbReference>
<feature type="domain" description="FERM" evidence="19">
    <location>
        <begin position="39"/>
        <end position="382"/>
    </location>
</feature>
<evidence type="ECO:0000256" key="17">
    <source>
        <dbReference type="SAM" id="MobiDB-lite"/>
    </source>
</evidence>
<dbReference type="SMART" id="SM00219">
    <property type="entry name" value="TyrKc"/>
    <property type="match status" value="1"/>
</dbReference>
<dbReference type="Gene3D" id="1.20.80.10">
    <property type="match status" value="1"/>
</dbReference>
<keyword evidence="21" id="KW-1185">Reference proteome</keyword>
<keyword evidence="11" id="KW-0418">Kinase</keyword>
<keyword evidence="8" id="KW-0597">Phosphoprotein</keyword>
<dbReference type="InterPro" id="IPR011993">
    <property type="entry name" value="PH-like_dom_sf"/>
</dbReference>
<reference evidence="20" key="4">
    <citation type="submission" date="2025-09" db="UniProtKB">
        <authorList>
            <consortium name="Ensembl"/>
        </authorList>
    </citation>
    <scope>IDENTIFICATION</scope>
</reference>
<evidence type="ECO:0000259" key="18">
    <source>
        <dbReference type="PROSITE" id="PS50011"/>
    </source>
</evidence>
<feature type="compositionally biased region" description="Pro residues" evidence="17">
    <location>
        <begin position="726"/>
        <end position="735"/>
    </location>
</feature>
<evidence type="ECO:0000256" key="2">
    <source>
        <dbReference type="ARBA" id="ARBA00004316"/>
    </source>
</evidence>
<evidence type="ECO:0000256" key="5">
    <source>
        <dbReference type="ARBA" id="ARBA00011903"/>
    </source>
</evidence>
<dbReference type="GO" id="GO:0008284">
    <property type="term" value="P:positive regulation of cell population proliferation"/>
    <property type="evidence" value="ECO:0007669"/>
    <property type="project" value="UniProtKB-ARBA"/>
</dbReference>
<keyword evidence="15" id="KW-0829">Tyrosine-protein kinase</keyword>
<dbReference type="Pfam" id="PF03623">
    <property type="entry name" value="Focal_AT"/>
    <property type="match status" value="1"/>
</dbReference>
<feature type="compositionally biased region" description="Polar residues" evidence="17">
    <location>
        <begin position="1"/>
        <end position="11"/>
    </location>
</feature>
<evidence type="ECO:0000256" key="6">
    <source>
        <dbReference type="ARBA" id="ARBA00022475"/>
    </source>
</evidence>
<dbReference type="InterPro" id="IPR019749">
    <property type="entry name" value="Band_41_domain"/>
</dbReference>
<dbReference type="GO" id="GO:0005886">
    <property type="term" value="C:plasma membrane"/>
    <property type="evidence" value="ECO:0007669"/>
    <property type="project" value="UniProtKB-SubCell"/>
</dbReference>
<name>A0AAX7U466_ASTCA</name>
<dbReference type="InterPro" id="IPR041390">
    <property type="entry name" value="FADK_N"/>
</dbReference>
<keyword evidence="9" id="KW-0808">Transferase</keyword>
<dbReference type="FunFam" id="1.10.510.10:FF:001512">
    <property type="entry name" value="Receptor tyrosine-protein kinase erbB-2"/>
    <property type="match status" value="1"/>
</dbReference>
<accession>A0AAX7U466</accession>
<feature type="region of interest" description="Disordered" evidence="17">
    <location>
        <begin position="604"/>
        <end position="631"/>
    </location>
</feature>
<dbReference type="Gene3D" id="1.20.5.540">
    <property type="entry name" value="Single helix bin"/>
    <property type="match status" value="1"/>
</dbReference>
<evidence type="ECO:0000256" key="16">
    <source>
        <dbReference type="ARBA" id="ARBA00023273"/>
    </source>
</evidence>
<dbReference type="InterPro" id="IPR008266">
    <property type="entry name" value="Tyr_kinase_AS"/>
</dbReference>
<keyword evidence="14" id="KW-0472">Membrane</keyword>
<dbReference type="Gene3D" id="1.20.120.330">
    <property type="entry name" value="Nucleotidyltransferases domain 2"/>
    <property type="match status" value="1"/>
</dbReference>
<dbReference type="InterPro" id="IPR014352">
    <property type="entry name" value="FERM/acyl-CoA-bd_prot_sf"/>
</dbReference>
<dbReference type="Gene3D" id="1.10.510.10">
    <property type="entry name" value="Transferase(Phosphotransferase) domain 1"/>
    <property type="match status" value="1"/>
</dbReference>
<dbReference type="AlphaFoldDB" id="A0AAX7U466"/>
<feature type="domain" description="Protein kinase" evidence="18">
    <location>
        <begin position="336"/>
        <end position="601"/>
    </location>
</feature>
<gene>
    <name evidence="20" type="primary">PTK2B</name>
</gene>
<dbReference type="GO" id="GO:0050793">
    <property type="term" value="P:regulation of developmental process"/>
    <property type="evidence" value="ECO:0007669"/>
    <property type="project" value="UniProtKB-ARBA"/>
</dbReference>
<organism evidence="20 21">
    <name type="scientific">Astatotilapia calliptera</name>
    <name type="common">Eastern happy</name>
    <name type="synonym">Chromis callipterus</name>
    <dbReference type="NCBI Taxonomy" id="8154"/>
    <lineage>
        <taxon>Eukaryota</taxon>
        <taxon>Metazoa</taxon>
        <taxon>Chordata</taxon>
        <taxon>Craniata</taxon>
        <taxon>Vertebrata</taxon>
        <taxon>Euteleostomi</taxon>
        <taxon>Actinopterygii</taxon>
        <taxon>Neopterygii</taxon>
        <taxon>Teleostei</taxon>
        <taxon>Neoteleostei</taxon>
        <taxon>Acanthomorphata</taxon>
        <taxon>Ovalentaria</taxon>
        <taxon>Cichlomorphae</taxon>
        <taxon>Cichliformes</taxon>
        <taxon>Cichlidae</taxon>
        <taxon>African cichlids</taxon>
        <taxon>Pseudocrenilabrinae</taxon>
        <taxon>Haplochromini</taxon>
        <taxon>Astatotilapia</taxon>
    </lineage>
</organism>
<feature type="compositionally biased region" description="Low complexity" evidence="17">
    <location>
        <begin position="12"/>
        <end position="25"/>
    </location>
</feature>
<dbReference type="PROSITE" id="PS00109">
    <property type="entry name" value="PROTEIN_KINASE_TYR"/>
    <property type="match status" value="1"/>
</dbReference>
<feature type="region of interest" description="Disordered" evidence="17">
    <location>
        <begin position="705"/>
        <end position="745"/>
    </location>
</feature>
<dbReference type="PROSITE" id="PS50057">
    <property type="entry name" value="FERM_3"/>
    <property type="match status" value="1"/>
</dbReference>
<dbReference type="InterPro" id="IPR035963">
    <property type="entry name" value="FERM_2"/>
</dbReference>
<protein>
    <recommendedName>
        <fullName evidence="5">non-specific protein-tyrosine kinase</fullName>
        <ecNumber evidence="5">2.7.10.2</ecNumber>
    </recommendedName>
</protein>
<dbReference type="InterPro" id="IPR019748">
    <property type="entry name" value="FERM_central"/>
</dbReference>
<dbReference type="SUPFAM" id="SSF50729">
    <property type="entry name" value="PH domain-like"/>
    <property type="match status" value="1"/>
</dbReference>
<dbReference type="SUPFAM" id="SSF54236">
    <property type="entry name" value="Ubiquitin-like"/>
    <property type="match status" value="1"/>
</dbReference>
<keyword evidence="13" id="KW-0965">Cell junction</keyword>
<dbReference type="InterPro" id="IPR036137">
    <property type="entry name" value="Focal_adhe_kin_target_dom_sf"/>
</dbReference>
<dbReference type="Gene3D" id="3.10.20.90">
    <property type="entry name" value="Phosphatidylinositol 3-kinase Catalytic Subunit, Chain A, domain 1"/>
    <property type="match status" value="1"/>
</dbReference>
<evidence type="ECO:0000256" key="12">
    <source>
        <dbReference type="ARBA" id="ARBA00022840"/>
    </source>
</evidence>
<evidence type="ECO:0000256" key="15">
    <source>
        <dbReference type="ARBA" id="ARBA00023137"/>
    </source>
</evidence>
<dbReference type="PROSITE" id="PS50011">
    <property type="entry name" value="PROTEIN_KINASE_DOM"/>
    <property type="match status" value="1"/>
</dbReference>
<evidence type="ECO:0000313" key="21">
    <source>
        <dbReference type="Proteomes" id="UP000265100"/>
    </source>
</evidence>
<reference evidence="21" key="2">
    <citation type="submission" date="2023-03" db="EMBL/GenBank/DDBJ databases">
        <authorList>
            <consortium name="Wellcome Sanger Institute Data Sharing"/>
        </authorList>
    </citation>
    <scope>NUCLEOTIDE SEQUENCE [LARGE SCALE GENOMIC DNA]</scope>
</reference>
<dbReference type="InterPro" id="IPR020635">
    <property type="entry name" value="Tyr_kinase_cat_dom"/>
</dbReference>
<evidence type="ECO:0000256" key="11">
    <source>
        <dbReference type="ARBA" id="ARBA00022777"/>
    </source>
</evidence>
<dbReference type="GO" id="GO:0005737">
    <property type="term" value="C:cytoplasm"/>
    <property type="evidence" value="ECO:0007669"/>
    <property type="project" value="UniProtKB-SubCell"/>
</dbReference>
<evidence type="ECO:0000313" key="20">
    <source>
        <dbReference type="Ensembl" id="ENSACLP00000064488.1"/>
    </source>
</evidence>
<dbReference type="PANTHER" id="PTHR46221">
    <property type="entry name" value="FERM AND PDZ DOMAIN-CONTAINING PROTEIN FAMILY MEMBER"/>
    <property type="match status" value="1"/>
</dbReference>
<evidence type="ECO:0000259" key="19">
    <source>
        <dbReference type="PROSITE" id="PS50057"/>
    </source>
</evidence>
<dbReference type="GO" id="GO:0005524">
    <property type="term" value="F:ATP binding"/>
    <property type="evidence" value="ECO:0007669"/>
    <property type="project" value="UniProtKB-KW"/>
</dbReference>
<keyword evidence="10" id="KW-0547">Nucleotide-binding</keyword>
<dbReference type="Pfam" id="PF00373">
    <property type="entry name" value="FERM_M"/>
    <property type="match status" value="1"/>
</dbReference>
<dbReference type="GO" id="GO:0048468">
    <property type="term" value="P:cell development"/>
    <property type="evidence" value="ECO:0007669"/>
    <property type="project" value="UniProtKB-ARBA"/>
</dbReference>
<evidence type="ECO:0000256" key="3">
    <source>
        <dbReference type="ARBA" id="ARBA00004413"/>
    </source>
</evidence>
<dbReference type="InterPro" id="IPR005189">
    <property type="entry name" value="Focal_adhesion_kin_target_dom"/>
</dbReference>
<dbReference type="PANTHER" id="PTHR46221:SF11">
    <property type="entry name" value="NON-SPECIFIC PROTEIN-TYROSINE KINASE"/>
    <property type="match status" value="1"/>
</dbReference>
<keyword evidence="12" id="KW-0067">ATP-binding</keyword>
<evidence type="ECO:0000256" key="13">
    <source>
        <dbReference type="ARBA" id="ARBA00022949"/>
    </source>
</evidence>
<evidence type="ECO:0000256" key="8">
    <source>
        <dbReference type="ARBA" id="ARBA00022553"/>
    </source>
</evidence>
<keyword evidence="7" id="KW-0963">Cytoplasm</keyword>
<dbReference type="InterPro" id="IPR011009">
    <property type="entry name" value="Kinase-like_dom_sf"/>
</dbReference>
<dbReference type="Gene3D" id="2.30.29.30">
    <property type="entry name" value="Pleckstrin-homology domain (PH domain)/Phosphotyrosine-binding domain (PTB)"/>
    <property type="match status" value="1"/>
</dbReference>
<dbReference type="CDD" id="cd14473">
    <property type="entry name" value="FERM_B-lobe"/>
    <property type="match status" value="1"/>
</dbReference>